<accession>A0ABQ4TME9</accession>
<dbReference type="Proteomes" id="UP001055101">
    <property type="component" value="Unassembled WGS sequence"/>
</dbReference>
<proteinExistence type="predicted"/>
<organism evidence="1 2">
    <name type="scientific">Methylobacterium thuringiense</name>
    <dbReference type="NCBI Taxonomy" id="1003091"/>
    <lineage>
        <taxon>Bacteria</taxon>
        <taxon>Pseudomonadati</taxon>
        <taxon>Pseudomonadota</taxon>
        <taxon>Alphaproteobacteria</taxon>
        <taxon>Hyphomicrobiales</taxon>
        <taxon>Methylobacteriaceae</taxon>
        <taxon>Methylobacterium</taxon>
    </lineage>
</organism>
<keyword evidence="2" id="KW-1185">Reference proteome</keyword>
<dbReference type="EMBL" id="BPRA01000010">
    <property type="protein sequence ID" value="GJE55818.1"/>
    <property type="molecule type" value="Genomic_DNA"/>
</dbReference>
<dbReference type="RefSeq" id="WP_187272610.1">
    <property type="nucleotide sequence ID" value="NZ_BPRA01000010.1"/>
</dbReference>
<reference evidence="1" key="2">
    <citation type="submission" date="2021-08" db="EMBL/GenBank/DDBJ databases">
        <authorList>
            <person name="Tani A."/>
            <person name="Ola A."/>
            <person name="Ogura Y."/>
            <person name="Katsura K."/>
            <person name="Hayashi T."/>
        </authorList>
    </citation>
    <scope>NUCLEOTIDE SEQUENCE</scope>
    <source>
        <strain evidence="1">DSM 23674</strain>
    </source>
</reference>
<evidence type="ECO:0000313" key="2">
    <source>
        <dbReference type="Proteomes" id="UP001055101"/>
    </source>
</evidence>
<sequence length="55" mass="5542">MTSIPIRIASPASVPARLVSGAAALVLSLATGTPLRSIPHLMPHPGEQGGPYLGL</sequence>
<protein>
    <submittedName>
        <fullName evidence="1">Uncharacterized protein</fullName>
    </submittedName>
</protein>
<evidence type="ECO:0000313" key="1">
    <source>
        <dbReference type="EMBL" id="GJE55818.1"/>
    </source>
</evidence>
<comment type="caution">
    <text evidence="1">The sequence shown here is derived from an EMBL/GenBank/DDBJ whole genome shotgun (WGS) entry which is preliminary data.</text>
</comment>
<gene>
    <name evidence="1" type="ORF">EKPJFOCH_2314</name>
</gene>
<reference evidence="1" key="1">
    <citation type="journal article" date="2021" name="Front. Microbiol.">
        <title>Comprehensive Comparative Genomics and Phenotyping of Methylobacterium Species.</title>
        <authorList>
            <person name="Alessa O."/>
            <person name="Ogura Y."/>
            <person name="Fujitani Y."/>
            <person name="Takami H."/>
            <person name="Hayashi T."/>
            <person name="Sahin N."/>
            <person name="Tani A."/>
        </authorList>
    </citation>
    <scope>NUCLEOTIDE SEQUENCE</scope>
    <source>
        <strain evidence="1">DSM 23674</strain>
    </source>
</reference>
<name>A0ABQ4TME9_9HYPH</name>